<keyword evidence="4" id="KW-1185">Reference proteome</keyword>
<proteinExistence type="predicted"/>
<accession>A0A7W5Z251</accession>
<protein>
    <submittedName>
        <fullName evidence="3">Uncharacterized protein</fullName>
    </submittedName>
</protein>
<dbReference type="RefSeq" id="WP_183750628.1">
    <property type="nucleotide sequence ID" value="NZ_JACICC010000001.1"/>
</dbReference>
<name>A0A7W5Z251_9HYPH</name>
<sequence>MKTLTILSGCMLLAVSAFASPAFARSADNQGCVQLGGSKAASSVAGCKGGPLQPGDPRLGAPVVPRAAERGGPAGNSFQVGGSSVTISGSVRVEGVFSR</sequence>
<gene>
    <name evidence="3" type="ORF">FHS81_000716</name>
</gene>
<evidence type="ECO:0000256" key="1">
    <source>
        <dbReference type="SAM" id="MobiDB-lite"/>
    </source>
</evidence>
<dbReference type="Proteomes" id="UP000537592">
    <property type="component" value="Unassembled WGS sequence"/>
</dbReference>
<reference evidence="3 4" key="1">
    <citation type="submission" date="2020-08" db="EMBL/GenBank/DDBJ databases">
        <title>Genomic Encyclopedia of Type Strains, Phase IV (KMG-IV): sequencing the most valuable type-strain genomes for metagenomic binning, comparative biology and taxonomic classification.</title>
        <authorList>
            <person name="Goeker M."/>
        </authorList>
    </citation>
    <scope>NUCLEOTIDE SEQUENCE [LARGE SCALE GENOMIC DNA]</scope>
    <source>
        <strain evidence="3 4">DSM 28760</strain>
    </source>
</reference>
<organism evidence="3 4">
    <name type="scientific">Pseudochelatococcus contaminans</name>
    <dbReference type="NCBI Taxonomy" id="1538103"/>
    <lineage>
        <taxon>Bacteria</taxon>
        <taxon>Pseudomonadati</taxon>
        <taxon>Pseudomonadota</taxon>
        <taxon>Alphaproteobacteria</taxon>
        <taxon>Hyphomicrobiales</taxon>
        <taxon>Chelatococcaceae</taxon>
        <taxon>Pseudochelatococcus</taxon>
    </lineage>
</organism>
<evidence type="ECO:0000313" key="4">
    <source>
        <dbReference type="Proteomes" id="UP000537592"/>
    </source>
</evidence>
<feature type="chain" id="PRO_5031227303" evidence="2">
    <location>
        <begin position="20"/>
        <end position="99"/>
    </location>
</feature>
<keyword evidence="2" id="KW-0732">Signal</keyword>
<feature type="region of interest" description="Disordered" evidence="1">
    <location>
        <begin position="46"/>
        <end position="81"/>
    </location>
</feature>
<evidence type="ECO:0000256" key="2">
    <source>
        <dbReference type="SAM" id="SignalP"/>
    </source>
</evidence>
<feature type="signal peptide" evidence="2">
    <location>
        <begin position="1"/>
        <end position="19"/>
    </location>
</feature>
<evidence type="ECO:0000313" key="3">
    <source>
        <dbReference type="EMBL" id="MBB3808662.1"/>
    </source>
</evidence>
<dbReference type="EMBL" id="JACICC010000001">
    <property type="protein sequence ID" value="MBB3808662.1"/>
    <property type="molecule type" value="Genomic_DNA"/>
</dbReference>
<dbReference type="AlphaFoldDB" id="A0A7W5Z251"/>
<comment type="caution">
    <text evidence="3">The sequence shown here is derived from an EMBL/GenBank/DDBJ whole genome shotgun (WGS) entry which is preliminary data.</text>
</comment>